<gene>
    <name evidence="2" type="ORF">N475_05330</name>
</gene>
<dbReference type="InterPro" id="IPR016181">
    <property type="entry name" value="Acyl_CoA_acyltransferase"/>
</dbReference>
<dbReference type="CDD" id="cd04301">
    <property type="entry name" value="NAT_SF"/>
    <property type="match status" value="1"/>
</dbReference>
<sequence length="186" mass="20601">MKIEQLEAQHFSQVIQLGNLVHGENYLDEDKLKKIYKMGLKNGLNASFVAVNEQGQVIGFRLTYSAGQWPIDKWCTPNSWPVDSEHMAYFKCIAIHPNAQGQGIGPKLLSASVQILKQQGAKAGIAHLWKQSPGNGAVKYFTKAGGTLIKLHDDRWLENCINEGYECPICGNDCHCQAAEMVLTLS</sequence>
<name>A0A161XT25_9GAMM</name>
<organism evidence="2 3">
    <name type="scientific">Pseudoalteromonas luteoviolacea DSM 6061</name>
    <dbReference type="NCBI Taxonomy" id="1365250"/>
    <lineage>
        <taxon>Bacteria</taxon>
        <taxon>Pseudomonadati</taxon>
        <taxon>Pseudomonadota</taxon>
        <taxon>Gammaproteobacteria</taxon>
        <taxon>Alteromonadales</taxon>
        <taxon>Pseudoalteromonadaceae</taxon>
        <taxon>Pseudoalteromonas</taxon>
    </lineage>
</organism>
<dbReference type="SUPFAM" id="SSF55729">
    <property type="entry name" value="Acyl-CoA N-acyltransferases (Nat)"/>
    <property type="match status" value="1"/>
</dbReference>
<dbReference type="Proteomes" id="UP000076643">
    <property type="component" value="Unassembled WGS sequence"/>
</dbReference>
<reference evidence="2 3" key="1">
    <citation type="submission" date="2013-07" db="EMBL/GenBank/DDBJ databases">
        <title>Comparative Genomic and Metabolomic Analysis of Twelve Strains of Pseudoalteromonas luteoviolacea.</title>
        <authorList>
            <person name="Vynne N.G."/>
            <person name="Mansson M."/>
            <person name="Gram L."/>
        </authorList>
    </citation>
    <scope>NUCLEOTIDE SEQUENCE [LARGE SCALE GENOMIC DNA]</scope>
    <source>
        <strain evidence="2 3">DSM 6061</strain>
    </source>
</reference>
<dbReference type="STRING" id="43657.S4054249_24685"/>
<evidence type="ECO:0000259" key="1">
    <source>
        <dbReference type="PROSITE" id="PS51186"/>
    </source>
</evidence>
<proteinExistence type="predicted"/>
<evidence type="ECO:0000313" key="2">
    <source>
        <dbReference type="EMBL" id="KZN29721.1"/>
    </source>
</evidence>
<dbReference type="EMBL" id="AUYB01000158">
    <property type="protein sequence ID" value="KZN29721.1"/>
    <property type="molecule type" value="Genomic_DNA"/>
</dbReference>
<keyword evidence="3" id="KW-1185">Reference proteome</keyword>
<dbReference type="PROSITE" id="PS51186">
    <property type="entry name" value="GNAT"/>
    <property type="match status" value="1"/>
</dbReference>
<comment type="caution">
    <text evidence="2">The sequence shown here is derived from an EMBL/GenBank/DDBJ whole genome shotgun (WGS) entry which is preliminary data.</text>
</comment>
<feature type="domain" description="N-acetyltransferase" evidence="1">
    <location>
        <begin position="1"/>
        <end position="186"/>
    </location>
</feature>
<dbReference type="AlphaFoldDB" id="A0A161XT25"/>
<evidence type="ECO:0000313" key="3">
    <source>
        <dbReference type="Proteomes" id="UP000076643"/>
    </source>
</evidence>
<dbReference type="PATRIC" id="fig|1365250.3.peg.5116"/>
<dbReference type="Gene3D" id="3.40.630.30">
    <property type="match status" value="1"/>
</dbReference>
<dbReference type="Pfam" id="PF00583">
    <property type="entry name" value="Acetyltransf_1"/>
    <property type="match status" value="1"/>
</dbReference>
<dbReference type="RefSeq" id="WP_063358632.1">
    <property type="nucleotide sequence ID" value="NZ_AQHB01000049.1"/>
</dbReference>
<dbReference type="GO" id="GO:0016747">
    <property type="term" value="F:acyltransferase activity, transferring groups other than amino-acyl groups"/>
    <property type="evidence" value="ECO:0007669"/>
    <property type="project" value="InterPro"/>
</dbReference>
<accession>A0A161XT25</accession>
<protein>
    <recommendedName>
        <fullName evidence="1">N-acetyltransferase domain-containing protein</fullName>
    </recommendedName>
</protein>
<dbReference type="InterPro" id="IPR000182">
    <property type="entry name" value="GNAT_dom"/>
</dbReference>